<evidence type="ECO:0000256" key="4">
    <source>
        <dbReference type="ARBA" id="ARBA00023315"/>
    </source>
</evidence>
<comment type="caution">
    <text evidence="5">The sequence shown here is derived from an EMBL/GenBank/DDBJ whole genome shotgun (WGS) entry which is preliminary data.</text>
</comment>
<protein>
    <submittedName>
        <fullName evidence="5">dTDP-6-deoxy-3,4-keto-hexulose isomerase</fullName>
    </submittedName>
</protein>
<dbReference type="Gene3D" id="2.160.10.10">
    <property type="entry name" value="Hexapeptide repeat proteins"/>
    <property type="match status" value="1"/>
</dbReference>
<dbReference type="EMBL" id="PDUD01000054">
    <property type="protein sequence ID" value="PHN01503.1"/>
    <property type="molecule type" value="Genomic_DNA"/>
</dbReference>
<evidence type="ECO:0000256" key="3">
    <source>
        <dbReference type="ARBA" id="ARBA00022737"/>
    </source>
</evidence>
<evidence type="ECO:0000256" key="1">
    <source>
        <dbReference type="ARBA" id="ARBA00007274"/>
    </source>
</evidence>
<comment type="similarity">
    <text evidence="1">Belongs to the transferase hexapeptide repeat family.</text>
</comment>
<dbReference type="GO" id="GO:0016746">
    <property type="term" value="F:acyltransferase activity"/>
    <property type="evidence" value="ECO:0007669"/>
    <property type="project" value="UniProtKB-KW"/>
</dbReference>
<keyword evidence="6" id="KW-1185">Reference proteome</keyword>
<keyword evidence="4" id="KW-0012">Acyltransferase</keyword>
<dbReference type="InterPro" id="IPR011004">
    <property type="entry name" value="Trimer_LpxA-like_sf"/>
</dbReference>
<evidence type="ECO:0000313" key="6">
    <source>
        <dbReference type="Proteomes" id="UP000223913"/>
    </source>
</evidence>
<dbReference type="GO" id="GO:0016853">
    <property type="term" value="F:isomerase activity"/>
    <property type="evidence" value="ECO:0007669"/>
    <property type="project" value="UniProtKB-KW"/>
</dbReference>
<dbReference type="InterPro" id="IPR001451">
    <property type="entry name" value="Hexapep"/>
</dbReference>
<reference evidence="5 6" key="1">
    <citation type="submission" date="2017-10" db="EMBL/GenBank/DDBJ databases">
        <title>The draft genome sequence of Lewinella nigricans NBRC 102662.</title>
        <authorList>
            <person name="Wang K."/>
        </authorList>
    </citation>
    <scope>NUCLEOTIDE SEQUENCE [LARGE SCALE GENOMIC DNA]</scope>
    <source>
        <strain evidence="5 6">NBRC 102662</strain>
    </source>
</reference>
<keyword evidence="3" id="KW-0677">Repeat</keyword>
<name>A0A2D0N1A8_FLAN2</name>
<keyword evidence="5" id="KW-0413">Isomerase</keyword>
<dbReference type="CDD" id="cd03358">
    <property type="entry name" value="LbH_WxcM_N_like"/>
    <property type="match status" value="1"/>
</dbReference>
<dbReference type="PROSITE" id="PS00101">
    <property type="entry name" value="HEXAPEP_TRANSFERASES"/>
    <property type="match status" value="1"/>
</dbReference>
<dbReference type="SUPFAM" id="SSF51161">
    <property type="entry name" value="Trimeric LpxA-like enzymes"/>
    <property type="match status" value="1"/>
</dbReference>
<organism evidence="5 6">
    <name type="scientific">Flavilitoribacter nigricans (strain ATCC 23147 / DSM 23189 / NBRC 102662 / NCIMB 1420 / SS-2)</name>
    <name type="common">Lewinella nigricans</name>
    <dbReference type="NCBI Taxonomy" id="1122177"/>
    <lineage>
        <taxon>Bacteria</taxon>
        <taxon>Pseudomonadati</taxon>
        <taxon>Bacteroidota</taxon>
        <taxon>Saprospiria</taxon>
        <taxon>Saprospirales</taxon>
        <taxon>Lewinellaceae</taxon>
        <taxon>Flavilitoribacter</taxon>
    </lineage>
</organism>
<dbReference type="AlphaFoldDB" id="A0A2D0N1A8"/>
<gene>
    <name evidence="5" type="ORF">CRP01_37005</name>
</gene>
<dbReference type="RefSeq" id="WP_099155135.1">
    <property type="nucleotide sequence ID" value="NZ_PDUD01000054.1"/>
</dbReference>
<dbReference type="OrthoDB" id="9801697at2"/>
<accession>A0A2D0N1A8</accession>
<dbReference type="InterPro" id="IPR050179">
    <property type="entry name" value="Trans_hexapeptide_repeat"/>
</dbReference>
<dbReference type="InterPro" id="IPR018357">
    <property type="entry name" value="Hexapep_transf_CS"/>
</dbReference>
<dbReference type="Pfam" id="PF00132">
    <property type="entry name" value="Hexapep"/>
    <property type="match status" value="2"/>
</dbReference>
<dbReference type="PANTHER" id="PTHR43300:SF4">
    <property type="entry name" value="ACYL-[ACYL-CARRIER-PROTEIN]--UDP-N-ACETYLGLUCOSAMINE O-ACYLTRANSFERASE"/>
    <property type="match status" value="1"/>
</dbReference>
<evidence type="ECO:0000256" key="2">
    <source>
        <dbReference type="ARBA" id="ARBA00022679"/>
    </source>
</evidence>
<sequence length="183" mass="19983">MIHPLAEVHSDKIGQNTDVWQFSIILKGAIIGANCNINCHTFIENEVILGDNVTIKSGVYLWDGITIESDVFVGPNVTFTNDPYPRSKIYPKSFQKTLISHGASIGAAATILGGVKIGSYSMVGANALVTKDIPSRGLAIGNPAKVIGWLNEDGTKMKRIDTKLFQDNRGQIWNLQDDKIELK</sequence>
<keyword evidence="2" id="KW-0808">Transferase</keyword>
<proteinExistence type="inferred from homology"/>
<dbReference type="PANTHER" id="PTHR43300">
    <property type="entry name" value="ACETYLTRANSFERASE"/>
    <property type="match status" value="1"/>
</dbReference>
<dbReference type="Proteomes" id="UP000223913">
    <property type="component" value="Unassembled WGS sequence"/>
</dbReference>
<evidence type="ECO:0000313" key="5">
    <source>
        <dbReference type="EMBL" id="PHN01503.1"/>
    </source>
</evidence>